<reference evidence="1 2" key="1">
    <citation type="submission" date="2016-07" db="EMBL/GenBank/DDBJ databases">
        <title>Draft genome sequence of Prauserella sp. YIM 121212, isolated from alkaline soil.</title>
        <authorList>
            <person name="Ruckert C."/>
            <person name="Albersmeier A."/>
            <person name="Jiang C.-L."/>
            <person name="Jiang Y."/>
            <person name="Kalinowski J."/>
            <person name="Schneider O."/>
            <person name="Winkler A."/>
            <person name="Zotchev S.B."/>
        </authorList>
    </citation>
    <scope>NUCLEOTIDE SEQUENCE [LARGE SCALE GENOMIC DNA]</scope>
    <source>
        <strain evidence="1 2">YIM 121212</strain>
    </source>
</reference>
<name>A0A318LP01_9PSEU</name>
<gene>
    <name evidence="1" type="ORF">BA062_11825</name>
</gene>
<evidence type="ECO:0000313" key="1">
    <source>
        <dbReference type="EMBL" id="PXY36121.1"/>
    </source>
</evidence>
<dbReference type="AlphaFoldDB" id="A0A318LP01"/>
<organism evidence="1 2">
    <name type="scientific">Prauserella flavalba</name>
    <dbReference type="NCBI Taxonomy" id="1477506"/>
    <lineage>
        <taxon>Bacteria</taxon>
        <taxon>Bacillati</taxon>
        <taxon>Actinomycetota</taxon>
        <taxon>Actinomycetes</taxon>
        <taxon>Pseudonocardiales</taxon>
        <taxon>Pseudonocardiaceae</taxon>
        <taxon>Prauserella</taxon>
    </lineage>
</organism>
<dbReference type="OrthoDB" id="3555895at2"/>
<dbReference type="EMBL" id="MASU01000005">
    <property type="protein sequence ID" value="PXY36121.1"/>
    <property type="molecule type" value="Genomic_DNA"/>
</dbReference>
<protein>
    <submittedName>
        <fullName evidence="1">Uncharacterized protein</fullName>
    </submittedName>
</protein>
<sequence>MTLENVWIRTLGDGLIRADQVIGIGSRRTPALAGKPGRWLVTAALAAPAGSGTADGWEVTNLHRTLAQADQEPRQAPEALARLLAELSATRAAGLITPTVCGPDRGEVRFDFAPFDTAAQGGGPALGTAARIPDAVPVG</sequence>
<keyword evidence="2" id="KW-1185">Reference proteome</keyword>
<comment type="caution">
    <text evidence="1">The sequence shown here is derived from an EMBL/GenBank/DDBJ whole genome shotgun (WGS) entry which is preliminary data.</text>
</comment>
<accession>A0A318LP01</accession>
<dbReference type="RefSeq" id="WP_110336122.1">
    <property type="nucleotide sequence ID" value="NZ_JBHVKT010000012.1"/>
</dbReference>
<evidence type="ECO:0000313" key="2">
    <source>
        <dbReference type="Proteomes" id="UP000247892"/>
    </source>
</evidence>
<proteinExistence type="predicted"/>
<dbReference type="Proteomes" id="UP000247892">
    <property type="component" value="Unassembled WGS sequence"/>
</dbReference>